<dbReference type="RefSeq" id="XP_046009583.1">
    <property type="nucleotide sequence ID" value="XM_046148613.1"/>
</dbReference>
<comment type="caution">
    <text evidence="1">The sequence shown here is derived from an EMBL/GenBank/DDBJ whole genome shotgun (WGS) entry which is preliminary data.</text>
</comment>
<protein>
    <submittedName>
        <fullName evidence="1">Uncharacterized protein</fullName>
    </submittedName>
</protein>
<evidence type="ECO:0000313" key="2">
    <source>
        <dbReference type="Proteomes" id="UP000756346"/>
    </source>
</evidence>
<evidence type="ECO:0000313" key="1">
    <source>
        <dbReference type="EMBL" id="KAH7026366.1"/>
    </source>
</evidence>
<keyword evidence="2" id="KW-1185">Reference proteome</keyword>
<dbReference type="AlphaFoldDB" id="A0A9P9BMX9"/>
<accession>A0A9P9BMX9</accession>
<reference evidence="1" key="1">
    <citation type="journal article" date="2021" name="Nat. Commun.">
        <title>Genetic determinants of endophytism in the Arabidopsis root mycobiome.</title>
        <authorList>
            <person name="Mesny F."/>
            <person name="Miyauchi S."/>
            <person name="Thiergart T."/>
            <person name="Pickel B."/>
            <person name="Atanasova L."/>
            <person name="Karlsson M."/>
            <person name="Huettel B."/>
            <person name="Barry K.W."/>
            <person name="Haridas S."/>
            <person name="Chen C."/>
            <person name="Bauer D."/>
            <person name="Andreopoulos W."/>
            <person name="Pangilinan J."/>
            <person name="LaButti K."/>
            <person name="Riley R."/>
            <person name="Lipzen A."/>
            <person name="Clum A."/>
            <person name="Drula E."/>
            <person name="Henrissat B."/>
            <person name="Kohler A."/>
            <person name="Grigoriev I.V."/>
            <person name="Martin F.M."/>
            <person name="Hacquard S."/>
        </authorList>
    </citation>
    <scope>NUCLEOTIDE SEQUENCE</scope>
    <source>
        <strain evidence="1">MPI-CAGE-CH-0230</strain>
    </source>
</reference>
<sequence>MLRYKRSLHFKDLAQTELHETARRARKQVVTTCCVAVYLTLLNGRQNAQHQCIALCGARACTYQWPPLPYILDFHHLCPSHKSTYGNRHQRERVEHKAVSMDEQVLLGPCRLSSRLRLRLPMPFSVGEESLFGKMPIVIYCPMLKSPAVVVLTGRF</sequence>
<name>A0A9P9BMX9_9PEZI</name>
<dbReference type="EMBL" id="JAGTJQ010000008">
    <property type="protein sequence ID" value="KAH7026366.1"/>
    <property type="molecule type" value="Genomic_DNA"/>
</dbReference>
<organism evidence="1 2">
    <name type="scientific">Microdochium trichocladiopsis</name>
    <dbReference type="NCBI Taxonomy" id="1682393"/>
    <lineage>
        <taxon>Eukaryota</taxon>
        <taxon>Fungi</taxon>
        <taxon>Dikarya</taxon>
        <taxon>Ascomycota</taxon>
        <taxon>Pezizomycotina</taxon>
        <taxon>Sordariomycetes</taxon>
        <taxon>Xylariomycetidae</taxon>
        <taxon>Xylariales</taxon>
        <taxon>Microdochiaceae</taxon>
        <taxon>Microdochium</taxon>
    </lineage>
</organism>
<dbReference type="Proteomes" id="UP000756346">
    <property type="component" value="Unassembled WGS sequence"/>
</dbReference>
<gene>
    <name evidence="1" type="ORF">B0I36DRAFT_157560</name>
</gene>
<dbReference type="GeneID" id="70178159"/>
<proteinExistence type="predicted"/>